<proteinExistence type="predicted"/>
<evidence type="ECO:0000313" key="2">
    <source>
        <dbReference type="Proteomes" id="UP001595868"/>
    </source>
</evidence>
<gene>
    <name evidence="1" type="ORF">ACFOX0_17410</name>
</gene>
<accession>A0ABV8KQ03</accession>
<keyword evidence="2" id="KW-1185">Reference proteome</keyword>
<reference evidence="2" key="1">
    <citation type="journal article" date="2019" name="Int. J. Syst. Evol. Microbiol.">
        <title>The Global Catalogue of Microorganisms (GCM) 10K type strain sequencing project: providing services to taxonomists for standard genome sequencing and annotation.</title>
        <authorList>
            <consortium name="The Broad Institute Genomics Platform"/>
            <consortium name="The Broad Institute Genome Sequencing Center for Infectious Disease"/>
            <person name="Wu L."/>
            <person name="Ma J."/>
        </authorList>
    </citation>
    <scope>NUCLEOTIDE SEQUENCE [LARGE SCALE GENOMIC DNA]</scope>
    <source>
        <strain evidence="2">2902at01</strain>
    </source>
</reference>
<protein>
    <submittedName>
        <fullName evidence="1">Uncharacterized protein</fullName>
    </submittedName>
</protein>
<dbReference type="EMBL" id="JBHSBN010000011">
    <property type="protein sequence ID" value="MFC4107696.1"/>
    <property type="molecule type" value="Genomic_DNA"/>
</dbReference>
<comment type="caution">
    <text evidence="1">The sequence shown here is derived from an EMBL/GenBank/DDBJ whole genome shotgun (WGS) entry which is preliminary data.</text>
</comment>
<evidence type="ECO:0000313" key="1">
    <source>
        <dbReference type="EMBL" id="MFC4107696.1"/>
    </source>
</evidence>
<dbReference type="RefSeq" id="WP_377546955.1">
    <property type="nucleotide sequence ID" value="NZ_JBHSBN010000011.1"/>
</dbReference>
<sequence>MEIMIGTAEALADAVKAASIGEPRPDLCRKFVPILRTHALLVYRLDQQEVDRRAAHQLGAISSPDVLDLLLDLPLRMPVPINSLTRWERSALRCAPRGTVSTIDGAVTREAMPPVSVDLAFVPARTWRGGLEIAGRFAPFCARVMVLHRRPRELDEVRLQARFYGIGVVVVDQAGTEVLVEPAPFRRQRFTAAGWQFLERAYQQVI</sequence>
<name>A0ABV8KQ03_9ACTN</name>
<dbReference type="Proteomes" id="UP001595868">
    <property type="component" value="Unassembled WGS sequence"/>
</dbReference>
<organism evidence="1 2">
    <name type="scientific">Micromonospora zhanjiangensis</name>
    <dbReference type="NCBI Taxonomy" id="1522057"/>
    <lineage>
        <taxon>Bacteria</taxon>
        <taxon>Bacillati</taxon>
        <taxon>Actinomycetota</taxon>
        <taxon>Actinomycetes</taxon>
        <taxon>Micromonosporales</taxon>
        <taxon>Micromonosporaceae</taxon>
        <taxon>Micromonospora</taxon>
    </lineage>
</organism>